<organism evidence="2 3">
    <name type="scientific">Dyella humi</name>
    <dbReference type="NCBI Taxonomy" id="1770547"/>
    <lineage>
        <taxon>Bacteria</taxon>
        <taxon>Pseudomonadati</taxon>
        <taxon>Pseudomonadota</taxon>
        <taxon>Gammaproteobacteria</taxon>
        <taxon>Lysobacterales</taxon>
        <taxon>Rhodanobacteraceae</taxon>
        <taxon>Dyella</taxon>
    </lineage>
</organism>
<gene>
    <name evidence="2" type="ORF">ISP18_00475</name>
</gene>
<sequence length="402" mass="46222">MRASRVLQKCLANSLGVMHALRKQALLRSVEALVSGRRLTLMDIARAWPGAQRVRAPLKAVDRLLSNRRLQDYREVIYADMSRWLLRGEHPVIVIDWTDLKPDKSWCLLRAAVPIGGRTLPVLDMVFPGKQQGSPQAERRFLQLLKSLMPDGVRPVLVTDAGYRTPWFEAVSAMGWDWVGRLRGRTLVKPIDVADRSDEWVPCRALYRFADRTPRELPMMTTNRSRPLNCRCVIYGKRPKGRKHRTQHGKVAQSKISRQCARREKEPWLLVASPSLNTLSARQLVMLYARRMQIEASFRDLKSHRYGQGFEDSLTRVGSRLEILLLVNALAAFSCWIAGMSCEAKGMAHWLSPISTRRRLYSILRLGREALVRDWPYEPLPQSLQRLRFLPLYVFDQMTVTA</sequence>
<evidence type="ECO:0000313" key="2">
    <source>
        <dbReference type="EMBL" id="MFK2853066.1"/>
    </source>
</evidence>
<proteinExistence type="predicted"/>
<dbReference type="NCBIfam" id="NF033591">
    <property type="entry name" value="transpos_IS4_2"/>
    <property type="match status" value="1"/>
</dbReference>
<dbReference type="EMBL" id="JADIKI010000020">
    <property type="protein sequence ID" value="MFK2853066.1"/>
    <property type="molecule type" value="Genomic_DNA"/>
</dbReference>
<dbReference type="Pfam" id="PF01609">
    <property type="entry name" value="DDE_Tnp_1"/>
    <property type="match status" value="1"/>
</dbReference>
<dbReference type="InterPro" id="IPR047658">
    <property type="entry name" value="IS4-like_transpos"/>
</dbReference>
<dbReference type="Proteomes" id="UP001620409">
    <property type="component" value="Unassembled WGS sequence"/>
</dbReference>
<reference evidence="2 3" key="1">
    <citation type="submission" date="2020-10" db="EMBL/GenBank/DDBJ databases">
        <title>Phylogeny of dyella-like bacteria.</title>
        <authorList>
            <person name="Fu J."/>
        </authorList>
    </citation>
    <scope>NUCLEOTIDE SEQUENCE [LARGE SCALE GENOMIC DNA]</scope>
    <source>
        <strain evidence="2 3">DHG40</strain>
    </source>
</reference>
<dbReference type="InterPro" id="IPR012337">
    <property type="entry name" value="RNaseH-like_sf"/>
</dbReference>
<dbReference type="RefSeq" id="WP_380016074.1">
    <property type="nucleotide sequence ID" value="NZ_JADIKI010000020.1"/>
</dbReference>
<dbReference type="SUPFAM" id="SSF53098">
    <property type="entry name" value="Ribonuclease H-like"/>
    <property type="match status" value="1"/>
</dbReference>
<comment type="caution">
    <text evidence="2">The sequence shown here is derived from an EMBL/GenBank/DDBJ whole genome shotgun (WGS) entry which is preliminary data.</text>
</comment>
<keyword evidence="3" id="KW-1185">Reference proteome</keyword>
<dbReference type="InterPro" id="IPR002559">
    <property type="entry name" value="Transposase_11"/>
</dbReference>
<evidence type="ECO:0000313" key="3">
    <source>
        <dbReference type="Proteomes" id="UP001620409"/>
    </source>
</evidence>
<feature type="domain" description="Transposase IS4-like" evidence="1">
    <location>
        <begin position="88"/>
        <end position="327"/>
    </location>
</feature>
<accession>A0ABW8ID28</accession>
<name>A0ABW8ID28_9GAMM</name>
<dbReference type="PANTHER" id="PTHR35404:SF8">
    <property type="entry name" value="TRANSPOSASE OF TN10"/>
    <property type="match status" value="1"/>
</dbReference>
<dbReference type="PANTHER" id="PTHR35404">
    <property type="entry name" value="TRANSPOSASE OF TN10"/>
    <property type="match status" value="1"/>
</dbReference>
<evidence type="ECO:0000259" key="1">
    <source>
        <dbReference type="Pfam" id="PF01609"/>
    </source>
</evidence>
<protein>
    <submittedName>
        <fullName evidence="2">IS4 family transposase</fullName>
    </submittedName>
</protein>